<gene>
    <name evidence="2" type="ORF">MNBD_PLANCTO02-3146</name>
</gene>
<sequence length="718" mass="80824">MMSHRCLCAFACGLLVVIANSGCSHLMEARTIAKFSEALSSNNFEELVAASSTEFESKALRRKQAIKEFKLLKFPKGKTSIDNIEEVSQVSKLVTVSVAGSKKKLKYHLIKDSETNQWVVNDIMIHRKKDGEEVTASVMDQMDLLLSVREFSAAWSGKNQLEIKEVLSPKFQQEIAGLPASSVLYLTQQAMGKKKRTFNTKPVAEINDDTAIVRLSRQTGELTLFYKKIHEQWKVDNLSLNTGDDNSRIVSFRLMAKVFKNATSFVQAFQTSNRKQLQALSTNKLYEGSLVTADLPQVKIPSLQNKENEMSIKLFGKQAEFIIKNKEQVFTISLALTEEPVEKKMVTKFRVEDIVIYDLATEEEKRISALFMSHAIIEFFADSIASQNVDSLAKTSTIDFNERVWSQLTDEAMTLYPIDEIGNKKPKILSTKFLGARTEVSVLQGDRRLIYVLQDHKGELRVDDVLLSVIGRPKSFKTTMELMMPIRQFAEAIKRRRVDIVQRTSSKDFNRLIWGQLQGMPVMATFAPDYLNGAIQSIQVGDEMSTVVFGNESHGAKVTILKEYGHHVIDNIELISGTSPDQHALLKQTMQKRMGEGRLTIAEKNPLHHSSVKPAVYHKSTKQTGRITEDELLQELRQENGTTSQQTFYGKRNSSIPHTKISRSDVRAGNVMITPNGKTVHGNRLSSPRRYDDISQGSGLFPDQPKRQANSSLNLPPL</sequence>
<feature type="compositionally biased region" description="Polar residues" evidence="1">
    <location>
        <begin position="707"/>
        <end position="718"/>
    </location>
</feature>
<evidence type="ECO:0000313" key="2">
    <source>
        <dbReference type="EMBL" id="VAX41882.1"/>
    </source>
</evidence>
<dbReference type="AlphaFoldDB" id="A0A3B1DM98"/>
<dbReference type="EMBL" id="UOGL01000596">
    <property type="protein sequence ID" value="VAX41882.1"/>
    <property type="molecule type" value="Genomic_DNA"/>
</dbReference>
<accession>A0A3B1DM98</accession>
<proteinExistence type="predicted"/>
<evidence type="ECO:0000256" key="1">
    <source>
        <dbReference type="SAM" id="MobiDB-lite"/>
    </source>
</evidence>
<reference evidence="2" key="1">
    <citation type="submission" date="2018-06" db="EMBL/GenBank/DDBJ databases">
        <authorList>
            <person name="Zhirakovskaya E."/>
        </authorList>
    </citation>
    <scope>NUCLEOTIDE SEQUENCE</scope>
</reference>
<protein>
    <submittedName>
        <fullName evidence="2">Uncharacterized protein</fullName>
    </submittedName>
</protein>
<name>A0A3B1DM98_9ZZZZ</name>
<organism evidence="2">
    <name type="scientific">hydrothermal vent metagenome</name>
    <dbReference type="NCBI Taxonomy" id="652676"/>
    <lineage>
        <taxon>unclassified sequences</taxon>
        <taxon>metagenomes</taxon>
        <taxon>ecological metagenomes</taxon>
    </lineage>
</organism>
<feature type="region of interest" description="Disordered" evidence="1">
    <location>
        <begin position="672"/>
        <end position="718"/>
    </location>
</feature>